<keyword evidence="2" id="KW-1185">Reference proteome</keyword>
<sequence>MTDDSTPTTPRIEVVVAAPADEVWHALRDRDALRQWHGWDSGGDTAALDAEIDSIYFTDVHEDPARRLLTANGGDRFAVEPHADGARVVLTRAPLSGDADWDAYYDEVTEGWITFLHQLRFALERPRGAARRTLFFSAPATPRRAVLARLGLDGQDAPPGAPYAAPAMDLAGDVWFRSPRQLGVTVDAWGPGLLAVAGAPGSDTAMAVLSTFGLPDAEFKALEQRWTDWWHDRD</sequence>
<evidence type="ECO:0000313" key="2">
    <source>
        <dbReference type="Proteomes" id="UP000277256"/>
    </source>
</evidence>
<reference evidence="1 2" key="1">
    <citation type="submission" date="2018-12" db="EMBL/GenBank/DDBJ databases">
        <title>Glycomyces sp. YIM 121974 draft genome.</title>
        <authorList>
            <person name="Li Q."/>
        </authorList>
    </citation>
    <scope>NUCLEOTIDE SEQUENCE [LARGE SCALE GENOMIC DNA]</scope>
    <source>
        <strain evidence="1 2">YIM 121974</strain>
    </source>
</reference>
<accession>A0A426UXV3</accession>
<dbReference type="EMBL" id="RSEB01000003">
    <property type="protein sequence ID" value="RRR99399.1"/>
    <property type="molecule type" value="Genomic_DNA"/>
</dbReference>
<name>A0A426UXV3_9ACTN</name>
<dbReference type="Gene3D" id="3.30.530.20">
    <property type="match status" value="1"/>
</dbReference>
<dbReference type="AlphaFoldDB" id="A0A426UXV3"/>
<dbReference type="OrthoDB" id="3334241at2"/>
<dbReference type="RefSeq" id="WP_125247913.1">
    <property type="nucleotide sequence ID" value="NZ_RSEB01000003.1"/>
</dbReference>
<dbReference type="Proteomes" id="UP000277256">
    <property type="component" value="Unassembled WGS sequence"/>
</dbReference>
<organism evidence="1 2">
    <name type="scientific">Glycomyces terrestris</name>
    <dbReference type="NCBI Taxonomy" id="2493553"/>
    <lineage>
        <taxon>Bacteria</taxon>
        <taxon>Bacillati</taxon>
        <taxon>Actinomycetota</taxon>
        <taxon>Actinomycetes</taxon>
        <taxon>Glycomycetales</taxon>
        <taxon>Glycomycetaceae</taxon>
        <taxon>Glycomyces</taxon>
    </lineage>
</organism>
<comment type="caution">
    <text evidence="1">The sequence shown here is derived from an EMBL/GenBank/DDBJ whole genome shotgun (WGS) entry which is preliminary data.</text>
</comment>
<proteinExistence type="predicted"/>
<dbReference type="InterPro" id="IPR023393">
    <property type="entry name" value="START-like_dom_sf"/>
</dbReference>
<evidence type="ECO:0000313" key="1">
    <source>
        <dbReference type="EMBL" id="RRR99399.1"/>
    </source>
</evidence>
<dbReference type="SUPFAM" id="SSF55961">
    <property type="entry name" value="Bet v1-like"/>
    <property type="match status" value="1"/>
</dbReference>
<evidence type="ECO:0008006" key="3">
    <source>
        <dbReference type="Google" id="ProtNLM"/>
    </source>
</evidence>
<gene>
    <name evidence="1" type="ORF">EIW28_11845</name>
</gene>
<protein>
    <recommendedName>
        <fullName evidence="3">SRPBCC domain-containing protein</fullName>
    </recommendedName>
</protein>